<gene>
    <name evidence="2" type="ORF">KL940_005254</name>
</gene>
<keyword evidence="3" id="KW-1185">Reference proteome</keyword>
<organism evidence="2 3">
    <name type="scientific">Pichia angusta</name>
    <name type="common">Yeast</name>
    <name type="synonym">Hansenula polymorpha</name>
    <dbReference type="NCBI Taxonomy" id="870730"/>
    <lineage>
        <taxon>Eukaryota</taxon>
        <taxon>Fungi</taxon>
        <taxon>Dikarya</taxon>
        <taxon>Ascomycota</taxon>
        <taxon>Saccharomycotina</taxon>
        <taxon>Pichiomycetes</taxon>
        <taxon>Pichiales</taxon>
        <taxon>Pichiaceae</taxon>
        <taxon>Ogataea</taxon>
    </lineage>
</organism>
<accession>A0ABQ7RPR6</accession>
<name>A0ABQ7RPR6_PICAN</name>
<dbReference type="EMBL" id="JAHLVD010000021">
    <property type="protein sequence ID" value="KAG7845568.1"/>
    <property type="molecule type" value="Genomic_DNA"/>
</dbReference>
<evidence type="ECO:0000313" key="2">
    <source>
        <dbReference type="EMBL" id="KAG7845568.1"/>
    </source>
</evidence>
<comment type="caution">
    <text evidence="2">The sequence shown here is derived from an EMBL/GenBank/DDBJ whole genome shotgun (WGS) entry which is preliminary data.</text>
</comment>
<proteinExistence type="predicted"/>
<dbReference type="Proteomes" id="UP001197328">
    <property type="component" value="Unassembled WGS sequence"/>
</dbReference>
<feature type="region of interest" description="Disordered" evidence="1">
    <location>
        <begin position="35"/>
        <end position="66"/>
    </location>
</feature>
<protein>
    <submittedName>
        <fullName evidence="2">Uncharacterized protein</fullName>
    </submittedName>
</protein>
<evidence type="ECO:0000256" key="1">
    <source>
        <dbReference type="SAM" id="MobiDB-lite"/>
    </source>
</evidence>
<sequence>MDVENPLTITGPVTSTGIELVSTYRASLENVVSAGKSLSPSGSWVYDGPDDTGTSGDDSSGDLDDMVDWGAGGTNFLADKI</sequence>
<reference evidence="2 3" key="1">
    <citation type="journal article" date="2021" name="G3 (Bethesda)">
        <title>Genomic diversity, chromosomal rearrangements, and interspecies hybridization in the ogataea polymorpha species complex.</title>
        <authorList>
            <person name="Hanson S.J."/>
            <person name="Cinneide E.O."/>
            <person name="Salzberg L.I."/>
            <person name="Wolfe K.H."/>
            <person name="McGowan J."/>
            <person name="Fitzpatrick D.A."/>
            <person name="Matlin K."/>
        </authorList>
    </citation>
    <scope>NUCLEOTIDE SEQUENCE [LARGE SCALE GENOMIC DNA]</scope>
    <source>
        <strain evidence="2">51-138</strain>
    </source>
</reference>
<evidence type="ECO:0000313" key="3">
    <source>
        <dbReference type="Proteomes" id="UP001197328"/>
    </source>
</evidence>